<dbReference type="PANTHER" id="PTHR35892:SF2">
    <property type="entry name" value="OUTER MEMBRANE PROTEIN PAGN"/>
    <property type="match status" value="1"/>
</dbReference>
<dbReference type="STRING" id="1691903.A9B99_02920"/>
<dbReference type="PRINTS" id="PR00316">
    <property type="entry name" value="ENTEROVIROMP"/>
</dbReference>
<dbReference type="GO" id="GO:0044384">
    <property type="term" value="C:host outer membrane"/>
    <property type="evidence" value="ECO:0007669"/>
    <property type="project" value="InterPro"/>
</dbReference>
<comment type="subcellular location">
    <subcellularLocation>
        <location evidence="1">Cell outer membrane</location>
        <topology evidence="1">Multi-pass membrane protein</topology>
    </subcellularLocation>
</comment>
<dbReference type="OrthoDB" id="5873117at2"/>
<evidence type="ECO:0000256" key="6">
    <source>
        <dbReference type="SAM" id="SignalP"/>
    </source>
</evidence>
<evidence type="ECO:0000256" key="3">
    <source>
        <dbReference type="ARBA" id="ARBA00022692"/>
    </source>
</evidence>
<evidence type="ECO:0000259" key="7">
    <source>
        <dbReference type="Pfam" id="PF13505"/>
    </source>
</evidence>
<dbReference type="InterPro" id="IPR051723">
    <property type="entry name" value="Bact_OM_Invasion-Related"/>
</dbReference>
<protein>
    <recommendedName>
        <fullName evidence="7">Outer membrane protein beta-barrel domain-containing protein</fullName>
    </recommendedName>
</protein>
<dbReference type="Pfam" id="PF13505">
    <property type="entry name" value="OMP_b-brl"/>
    <property type="match status" value="1"/>
</dbReference>
<dbReference type="InterPro" id="IPR027385">
    <property type="entry name" value="Beta-barrel_OMP"/>
</dbReference>
<keyword evidence="3" id="KW-0812">Transmembrane</keyword>
<keyword evidence="2" id="KW-1134">Transmembrane beta strand</keyword>
<accession>A0A1B7L8M0</accession>
<name>A0A1B7L8M0_9ENTR</name>
<dbReference type="PANTHER" id="PTHR35892">
    <property type="entry name" value="OUTER MEMBRANE PROTEIN PAGN-RELATED"/>
    <property type="match status" value="1"/>
</dbReference>
<sequence>MKKIILYSALSLAGLTSTIGVANAATGDSSATISYAQSHFNHTRGSDAKGVQLQYRYELNDDWGVMGGMTYTGNNYSDSGDGDHHYFSVKAGPTYRITDWASVYTDIGYGYAKDKFSRNGVNQDHDTSMLVYGAGLQFNPYQNIVLDAGYEYGSASHVQVGTWNLGVGYKF</sequence>
<keyword evidence="5" id="KW-0472">Membrane</keyword>
<proteinExistence type="predicted"/>
<evidence type="ECO:0000256" key="5">
    <source>
        <dbReference type="ARBA" id="ARBA00023136"/>
    </source>
</evidence>
<evidence type="ECO:0000256" key="1">
    <source>
        <dbReference type="ARBA" id="ARBA00004571"/>
    </source>
</evidence>
<dbReference type="InterPro" id="IPR000758">
    <property type="entry name" value="Enterovir_OMP"/>
</dbReference>
<evidence type="ECO:0000313" key="9">
    <source>
        <dbReference type="Proteomes" id="UP000078225"/>
    </source>
</evidence>
<feature type="signal peptide" evidence="6">
    <location>
        <begin position="1"/>
        <end position="24"/>
    </location>
</feature>
<evidence type="ECO:0000256" key="4">
    <source>
        <dbReference type="ARBA" id="ARBA00022729"/>
    </source>
</evidence>
<dbReference type="InterPro" id="IPR011250">
    <property type="entry name" value="OMP/PagP_B-barrel"/>
</dbReference>
<keyword evidence="4 6" id="KW-0732">Signal</keyword>
<dbReference type="GO" id="GO:0009279">
    <property type="term" value="C:cell outer membrane"/>
    <property type="evidence" value="ECO:0007669"/>
    <property type="project" value="UniProtKB-SubCell"/>
</dbReference>
<feature type="domain" description="Outer membrane protein beta-barrel" evidence="7">
    <location>
        <begin position="15"/>
        <end position="171"/>
    </location>
</feature>
<evidence type="ECO:0000313" key="8">
    <source>
        <dbReference type="EMBL" id="OAT78683.1"/>
    </source>
</evidence>
<dbReference type="PROSITE" id="PS00695">
    <property type="entry name" value="ENT_VIR_OMP_2"/>
    <property type="match status" value="1"/>
</dbReference>
<dbReference type="Gene3D" id="2.40.160.20">
    <property type="match status" value="1"/>
</dbReference>
<keyword evidence="9" id="KW-1185">Reference proteome</keyword>
<dbReference type="EMBL" id="LYRP01000001">
    <property type="protein sequence ID" value="OAT78683.1"/>
    <property type="molecule type" value="Genomic_DNA"/>
</dbReference>
<dbReference type="RefSeq" id="WP_064594466.1">
    <property type="nucleotide sequence ID" value="NZ_CP134782.1"/>
</dbReference>
<comment type="caution">
    <text evidence="8">The sequence shown here is derived from an EMBL/GenBank/DDBJ whole genome shotgun (WGS) entry which is preliminary data.</text>
</comment>
<dbReference type="Proteomes" id="UP000078225">
    <property type="component" value="Unassembled WGS sequence"/>
</dbReference>
<feature type="chain" id="PRO_5008596787" description="Outer membrane protein beta-barrel domain-containing protein" evidence="6">
    <location>
        <begin position="25"/>
        <end position="171"/>
    </location>
</feature>
<dbReference type="AlphaFoldDB" id="A0A1B7L8M0"/>
<organism evidence="8 9">
    <name type="scientific">Mangrovibacter phragmitis</name>
    <dbReference type="NCBI Taxonomy" id="1691903"/>
    <lineage>
        <taxon>Bacteria</taxon>
        <taxon>Pseudomonadati</taxon>
        <taxon>Pseudomonadota</taxon>
        <taxon>Gammaproteobacteria</taxon>
        <taxon>Enterobacterales</taxon>
        <taxon>Enterobacteriaceae</taxon>
        <taxon>Mangrovibacter</taxon>
    </lineage>
</organism>
<dbReference type="SUPFAM" id="SSF56925">
    <property type="entry name" value="OMPA-like"/>
    <property type="match status" value="1"/>
</dbReference>
<gene>
    <name evidence="8" type="ORF">A9B99_02920</name>
</gene>
<evidence type="ECO:0000256" key="2">
    <source>
        <dbReference type="ARBA" id="ARBA00022452"/>
    </source>
</evidence>
<reference evidence="9" key="1">
    <citation type="submission" date="2016-05" db="EMBL/GenBank/DDBJ databases">
        <authorList>
            <person name="Behera P."/>
            <person name="Vaishampayan P."/>
            <person name="Singh N."/>
            <person name="Raina V."/>
            <person name="Suar M."/>
            <person name="Pattnaik A."/>
            <person name="Rastogi G."/>
        </authorList>
    </citation>
    <scope>NUCLEOTIDE SEQUENCE [LARGE SCALE GENOMIC DNA]</scope>
    <source>
        <strain evidence="9">MP23</strain>
    </source>
</reference>